<name>A0AAV2SHH1_MEGNR</name>
<dbReference type="AlphaFoldDB" id="A0AAV2SHH1"/>
<comment type="caution">
    <text evidence="2">The sequence shown here is derived from an EMBL/GenBank/DDBJ whole genome shotgun (WGS) entry which is preliminary data.</text>
</comment>
<feature type="non-terminal residue" evidence="2">
    <location>
        <position position="1"/>
    </location>
</feature>
<evidence type="ECO:0000313" key="3">
    <source>
        <dbReference type="Proteomes" id="UP001497623"/>
    </source>
</evidence>
<keyword evidence="3" id="KW-1185">Reference proteome</keyword>
<protein>
    <submittedName>
        <fullName evidence="2">Uncharacterized protein</fullName>
    </submittedName>
</protein>
<dbReference type="Proteomes" id="UP001497623">
    <property type="component" value="Unassembled WGS sequence"/>
</dbReference>
<sequence length="123" mass="14695">PDMKEPVYEYDFPGPYMAPQKWYPKKRAFNKYMDMHKNKKVISQELLLKRLKNINPLEPEKPPVPFPAALPIDKKLPSWLKREIKKERLGLGKYKELYKDNRPQFDPNNKPIRSLSDIKNDSR</sequence>
<reference evidence="2 3" key="1">
    <citation type="submission" date="2024-05" db="EMBL/GenBank/DDBJ databases">
        <authorList>
            <person name="Wallberg A."/>
        </authorList>
    </citation>
    <scope>NUCLEOTIDE SEQUENCE [LARGE SCALE GENOMIC DNA]</scope>
</reference>
<organism evidence="2 3">
    <name type="scientific">Meganyctiphanes norvegica</name>
    <name type="common">Northern krill</name>
    <name type="synonym">Thysanopoda norvegica</name>
    <dbReference type="NCBI Taxonomy" id="48144"/>
    <lineage>
        <taxon>Eukaryota</taxon>
        <taxon>Metazoa</taxon>
        <taxon>Ecdysozoa</taxon>
        <taxon>Arthropoda</taxon>
        <taxon>Crustacea</taxon>
        <taxon>Multicrustacea</taxon>
        <taxon>Malacostraca</taxon>
        <taxon>Eumalacostraca</taxon>
        <taxon>Eucarida</taxon>
        <taxon>Euphausiacea</taxon>
        <taxon>Euphausiidae</taxon>
        <taxon>Meganyctiphanes</taxon>
    </lineage>
</organism>
<gene>
    <name evidence="2" type="ORF">MNOR_LOCUS36164</name>
</gene>
<accession>A0AAV2SHH1</accession>
<evidence type="ECO:0000256" key="1">
    <source>
        <dbReference type="SAM" id="MobiDB-lite"/>
    </source>
</evidence>
<dbReference type="EMBL" id="CAXKWB010064045">
    <property type="protein sequence ID" value="CAL4187177.1"/>
    <property type="molecule type" value="Genomic_DNA"/>
</dbReference>
<proteinExistence type="predicted"/>
<evidence type="ECO:0000313" key="2">
    <source>
        <dbReference type="EMBL" id="CAL4187177.1"/>
    </source>
</evidence>
<feature type="region of interest" description="Disordered" evidence="1">
    <location>
        <begin position="99"/>
        <end position="123"/>
    </location>
</feature>